<keyword evidence="1" id="KW-0479">Metal-binding</keyword>
<accession>A0A0F9QXV7</accession>
<dbReference type="AlphaFoldDB" id="A0A0F9QXV7"/>
<gene>
    <name evidence="4" type="ORF">LCGC14_0719950</name>
</gene>
<dbReference type="SUPFAM" id="SSF56300">
    <property type="entry name" value="Metallo-dependent phosphatases"/>
    <property type="match status" value="1"/>
</dbReference>
<dbReference type="InterPro" id="IPR029052">
    <property type="entry name" value="Metallo-depent_PP-like"/>
</dbReference>
<dbReference type="Gene3D" id="3.60.21.10">
    <property type="match status" value="1"/>
</dbReference>
<proteinExistence type="predicted"/>
<comment type="caution">
    <text evidence="4">The sequence shown here is derived from an EMBL/GenBank/DDBJ whole genome shotgun (WGS) entry which is preliminary data.</text>
</comment>
<dbReference type="InterPro" id="IPR020935">
    <property type="entry name" value="PdiEstase_YfcE_CS"/>
</dbReference>
<dbReference type="PANTHER" id="PTHR11124">
    <property type="entry name" value="VACUOLAR SORTING PROTEIN VPS29"/>
    <property type="match status" value="1"/>
</dbReference>
<dbReference type="InterPro" id="IPR000979">
    <property type="entry name" value="Phosphodiesterase_MJ0936/Vps29"/>
</dbReference>
<dbReference type="GO" id="GO:0046872">
    <property type="term" value="F:metal ion binding"/>
    <property type="evidence" value="ECO:0007669"/>
    <property type="project" value="UniProtKB-KW"/>
</dbReference>
<feature type="domain" description="Calcineurin-like phosphoesterase" evidence="3">
    <location>
        <begin position="4"/>
        <end position="159"/>
    </location>
</feature>
<dbReference type="GO" id="GO:0016787">
    <property type="term" value="F:hydrolase activity"/>
    <property type="evidence" value="ECO:0007669"/>
    <property type="project" value="UniProtKB-KW"/>
</dbReference>
<evidence type="ECO:0000256" key="1">
    <source>
        <dbReference type="ARBA" id="ARBA00022723"/>
    </source>
</evidence>
<dbReference type="NCBIfam" id="TIGR00040">
    <property type="entry name" value="yfcE"/>
    <property type="match status" value="1"/>
</dbReference>
<evidence type="ECO:0000256" key="2">
    <source>
        <dbReference type="ARBA" id="ARBA00022801"/>
    </source>
</evidence>
<evidence type="ECO:0000313" key="4">
    <source>
        <dbReference type="EMBL" id="KKN41787.1"/>
    </source>
</evidence>
<evidence type="ECO:0000259" key="3">
    <source>
        <dbReference type="Pfam" id="PF12850"/>
    </source>
</evidence>
<dbReference type="PROSITE" id="PS01269">
    <property type="entry name" value="UPF0025"/>
    <property type="match status" value="1"/>
</dbReference>
<organism evidence="4">
    <name type="scientific">marine sediment metagenome</name>
    <dbReference type="NCBI Taxonomy" id="412755"/>
    <lineage>
        <taxon>unclassified sequences</taxon>
        <taxon>metagenomes</taxon>
        <taxon>ecological metagenomes</taxon>
    </lineage>
</organism>
<protein>
    <recommendedName>
        <fullName evidence="3">Calcineurin-like phosphoesterase domain-containing protein</fullName>
    </recommendedName>
</protein>
<reference evidence="4" key="1">
    <citation type="journal article" date="2015" name="Nature">
        <title>Complex archaea that bridge the gap between prokaryotes and eukaryotes.</title>
        <authorList>
            <person name="Spang A."/>
            <person name="Saw J.H."/>
            <person name="Jorgensen S.L."/>
            <person name="Zaremba-Niedzwiedzka K."/>
            <person name="Martijn J."/>
            <person name="Lind A.E."/>
            <person name="van Eijk R."/>
            <person name="Schleper C."/>
            <person name="Guy L."/>
            <person name="Ettema T.J."/>
        </authorList>
    </citation>
    <scope>NUCLEOTIDE SEQUENCE</scope>
</reference>
<dbReference type="Pfam" id="PF12850">
    <property type="entry name" value="Metallophos_2"/>
    <property type="match status" value="1"/>
</dbReference>
<name>A0A0F9QXV7_9ZZZZ</name>
<dbReference type="InterPro" id="IPR024654">
    <property type="entry name" value="Calcineurin-like_PHP_lpxH"/>
</dbReference>
<keyword evidence="2" id="KW-0378">Hydrolase</keyword>
<sequence>MPCEILVFGDTHAQLFTDIPKILIKAISKADWVIHVGDFTSEKVLNRIIELKSSHFYGVYGNSDPLSIRKKLPSKNVICFNNIKIGFTHPVIGGPSTLTEKRVLTEFKDKNLDVIIYGHTHESKIEKKANKVIINPGKGYLEENTFGPHLTYVILTLDDEINAEIRKI</sequence>
<dbReference type="EMBL" id="LAZR01001625">
    <property type="protein sequence ID" value="KKN41787.1"/>
    <property type="molecule type" value="Genomic_DNA"/>
</dbReference>